<protein>
    <submittedName>
        <fullName evidence="1">Uncharacterized protein</fullName>
    </submittedName>
</protein>
<proteinExistence type="predicted"/>
<dbReference type="EMBL" id="JACAZI010000008">
    <property type="protein sequence ID" value="KAF7354137.1"/>
    <property type="molecule type" value="Genomic_DNA"/>
</dbReference>
<evidence type="ECO:0000313" key="1">
    <source>
        <dbReference type="EMBL" id="KAF7354137.1"/>
    </source>
</evidence>
<organism evidence="1 2">
    <name type="scientific">Mycena venus</name>
    <dbReference type="NCBI Taxonomy" id="2733690"/>
    <lineage>
        <taxon>Eukaryota</taxon>
        <taxon>Fungi</taxon>
        <taxon>Dikarya</taxon>
        <taxon>Basidiomycota</taxon>
        <taxon>Agaricomycotina</taxon>
        <taxon>Agaricomycetes</taxon>
        <taxon>Agaricomycetidae</taxon>
        <taxon>Agaricales</taxon>
        <taxon>Marasmiineae</taxon>
        <taxon>Mycenaceae</taxon>
        <taxon>Mycena</taxon>
    </lineage>
</organism>
<dbReference type="AlphaFoldDB" id="A0A8H6Y7L7"/>
<comment type="caution">
    <text evidence="1">The sequence shown here is derived from an EMBL/GenBank/DDBJ whole genome shotgun (WGS) entry which is preliminary data.</text>
</comment>
<gene>
    <name evidence="1" type="ORF">MVEN_01101100</name>
</gene>
<keyword evidence="2" id="KW-1185">Reference proteome</keyword>
<dbReference type="Proteomes" id="UP000620124">
    <property type="component" value="Unassembled WGS sequence"/>
</dbReference>
<evidence type="ECO:0000313" key="2">
    <source>
        <dbReference type="Proteomes" id="UP000620124"/>
    </source>
</evidence>
<sequence length="92" mass="10233">MSHPPATPISPTYLSSYLASRNTIPTLEALLHTSRQTIQSLHLNSSEPYVATLDLGAFSTIQRAIERLWISILQTISYRLLWSGGSGSWTRC</sequence>
<reference evidence="1" key="1">
    <citation type="submission" date="2020-05" db="EMBL/GenBank/DDBJ databases">
        <title>Mycena genomes resolve the evolution of fungal bioluminescence.</title>
        <authorList>
            <person name="Tsai I.J."/>
        </authorList>
    </citation>
    <scope>NUCLEOTIDE SEQUENCE</scope>
    <source>
        <strain evidence="1">CCC161011</strain>
    </source>
</reference>
<accession>A0A8H6Y7L7</accession>
<name>A0A8H6Y7L7_9AGAR</name>